<evidence type="ECO:0000256" key="1">
    <source>
        <dbReference type="ARBA" id="ARBA00008901"/>
    </source>
</evidence>
<dbReference type="GeneID" id="110727233"/>
<dbReference type="Proteomes" id="UP000596660">
    <property type="component" value="Unplaced"/>
</dbReference>
<dbReference type="Gene3D" id="1.25.40.280">
    <property type="entry name" value="alix/aip1 like domains"/>
    <property type="match status" value="1"/>
</dbReference>
<dbReference type="RefSeq" id="XP_021762492.1">
    <property type="nucleotide sequence ID" value="XM_021906800.1"/>
</dbReference>
<dbReference type="Gramene" id="AUR62037850-RA">
    <property type="protein sequence ID" value="AUR62037850-RA:cds"/>
    <property type="gene ID" value="AUR62037850"/>
</dbReference>
<comment type="similarity">
    <text evidence="1">Belongs to the BROX family.</text>
</comment>
<evidence type="ECO:0000259" key="2">
    <source>
        <dbReference type="PROSITE" id="PS51180"/>
    </source>
</evidence>
<keyword evidence="4" id="KW-1185">Reference proteome</keyword>
<dbReference type="InterPro" id="IPR038499">
    <property type="entry name" value="BRO1_sf"/>
</dbReference>
<dbReference type="InterPro" id="IPR038898">
    <property type="entry name" value="BROX"/>
</dbReference>
<dbReference type="CDD" id="cd09034">
    <property type="entry name" value="BRO1_Alix_like"/>
    <property type="match status" value="1"/>
</dbReference>
<sequence>MGCTSSILHTGGKKKKMMIAEVVVFVPTMQIPVQSELHKGLKGLIPKDMIDRLVDFRNRVILLSEDTDVLAIPEIKQALEEYLPVLLGLTKKDYGALDAVPYKWRTLDDKREEICVTNTWYEVLSVVYMLAVLTLVEANMLLVPKQYTGSSDRIVSTDCQRDAIDMLLKASGYLDFCVKSILPQLGPEIKNKLHKDMREGALEALSLQALGQATELQLGLAIDNQKATLSVKRRLACEEQTFFTQAHCSLFGEKTNESDAGKQSLFIKYKFLEAKAAAYFYHGLIVEKSNEPLSHMNALGSYVAAEELLAESRKACLSFCLASPVNRVPPLWGAMKHFHQKIPDTASKKSQMNSYLFDQEKGLQPPPELPEFQLSLRPDDYELPEVDSAWSREKWEIIGQPLKEHLQELEDVIEDES</sequence>
<accession>A0A803MZL0</accession>
<organism evidence="3 4">
    <name type="scientific">Chenopodium quinoa</name>
    <name type="common">Quinoa</name>
    <dbReference type="NCBI Taxonomy" id="63459"/>
    <lineage>
        <taxon>Eukaryota</taxon>
        <taxon>Viridiplantae</taxon>
        <taxon>Streptophyta</taxon>
        <taxon>Embryophyta</taxon>
        <taxon>Tracheophyta</taxon>
        <taxon>Spermatophyta</taxon>
        <taxon>Magnoliopsida</taxon>
        <taxon>eudicotyledons</taxon>
        <taxon>Gunneridae</taxon>
        <taxon>Pentapetalae</taxon>
        <taxon>Caryophyllales</taxon>
        <taxon>Chenopodiaceae</taxon>
        <taxon>Chenopodioideae</taxon>
        <taxon>Atripliceae</taxon>
        <taxon>Chenopodium</taxon>
    </lineage>
</organism>
<dbReference type="Pfam" id="PF03097">
    <property type="entry name" value="BRO1"/>
    <property type="match status" value="1"/>
</dbReference>
<protein>
    <recommendedName>
        <fullName evidence="2">BRO1 domain-containing protein</fullName>
    </recommendedName>
</protein>
<reference evidence="3" key="1">
    <citation type="journal article" date="2017" name="Nature">
        <title>The genome of Chenopodium quinoa.</title>
        <authorList>
            <person name="Jarvis D.E."/>
            <person name="Ho Y.S."/>
            <person name="Lightfoot D.J."/>
            <person name="Schmoeckel S.M."/>
            <person name="Li B."/>
            <person name="Borm T.J.A."/>
            <person name="Ohyanagi H."/>
            <person name="Mineta K."/>
            <person name="Michell C.T."/>
            <person name="Saber N."/>
            <person name="Kharbatia N.M."/>
            <person name="Rupper R.R."/>
            <person name="Sharp A.R."/>
            <person name="Dally N."/>
            <person name="Boughton B.A."/>
            <person name="Woo Y.H."/>
            <person name="Gao G."/>
            <person name="Schijlen E.G.W.M."/>
            <person name="Guo X."/>
            <person name="Momin A.A."/>
            <person name="Negrao S."/>
            <person name="Al-Babili S."/>
            <person name="Gehring C."/>
            <person name="Roessner U."/>
            <person name="Jung C."/>
            <person name="Murphy K."/>
            <person name="Arold S.T."/>
            <person name="Gojobori T."/>
            <person name="van der Linden C.G."/>
            <person name="van Loo E.N."/>
            <person name="Jellen E.N."/>
            <person name="Maughan P.J."/>
            <person name="Tester M."/>
        </authorList>
    </citation>
    <scope>NUCLEOTIDE SEQUENCE [LARGE SCALE GENOMIC DNA]</scope>
    <source>
        <strain evidence="3">cv. PI 614886</strain>
    </source>
</reference>
<evidence type="ECO:0000313" key="3">
    <source>
        <dbReference type="EnsemblPlants" id="AUR62037850-RA:cds"/>
    </source>
</evidence>
<reference evidence="3" key="2">
    <citation type="submission" date="2021-03" db="UniProtKB">
        <authorList>
            <consortium name="EnsemblPlants"/>
        </authorList>
    </citation>
    <scope>IDENTIFICATION</scope>
</reference>
<dbReference type="SMART" id="SM01041">
    <property type="entry name" value="BRO1"/>
    <property type="match status" value="1"/>
</dbReference>
<name>A0A803MZL0_CHEQI</name>
<evidence type="ECO:0000313" key="4">
    <source>
        <dbReference type="Proteomes" id="UP000596660"/>
    </source>
</evidence>
<proteinExistence type="inferred from homology"/>
<dbReference type="OMA" id="ASAVECK"/>
<dbReference type="PROSITE" id="PS51180">
    <property type="entry name" value="BRO1"/>
    <property type="match status" value="1"/>
</dbReference>
<dbReference type="EnsemblPlants" id="AUR62037850-RA">
    <property type="protein sequence ID" value="AUR62037850-RA:cds"/>
    <property type="gene ID" value="AUR62037850"/>
</dbReference>
<feature type="domain" description="BRO1" evidence="2">
    <location>
        <begin position="1"/>
        <end position="417"/>
    </location>
</feature>
<dbReference type="AlphaFoldDB" id="A0A803MZL0"/>
<gene>
    <name evidence="3" type="primary">LOC110727233</name>
</gene>
<dbReference type="PANTHER" id="PTHR23032">
    <property type="entry name" value="BRO1 DOMAIN-CONTAINING PROTEIN BROX"/>
    <property type="match status" value="1"/>
</dbReference>
<dbReference type="InterPro" id="IPR004328">
    <property type="entry name" value="BRO1_dom"/>
</dbReference>
<dbReference type="PANTHER" id="PTHR23032:SF2">
    <property type="entry name" value="ENDOSOMAL TARGETING BRO1-LIKE DOMAIN-CONTAINING PROTEIN"/>
    <property type="match status" value="1"/>
</dbReference>